<evidence type="ECO:0000313" key="11">
    <source>
        <dbReference type="Proteomes" id="UP000051861"/>
    </source>
</evidence>
<evidence type="ECO:0000256" key="3">
    <source>
        <dbReference type="ARBA" id="ARBA00022553"/>
    </source>
</evidence>
<dbReference type="CDD" id="cd16922">
    <property type="entry name" value="HATPase_EvgS-ArcB-TorS-like"/>
    <property type="match status" value="1"/>
</dbReference>
<dbReference type="PANTHER" id="PTHR43047:SF72">
    <property type="entry name" value="OSMOSENSING HISTIDINE PROTEIN KINASE SLN1"/>
    <property type="match status" value="1"/>
</dbReference>
<gene>
    <name evidence="10" type="ORF">AMJ44_14470</name>
</gene>
<dbReference type="InterPro" id="IPR004358">
    <property type="entry name" value="Sig_transdc_His_kin-like_C"/>
</dbReference>
<feature type="compositionally biased region" description="Polar residues" evidence="8">
    <location>
        <begin position="267"/>
        <end position="281"/>
    </location>
</feature>
<dbReference type="InterPro" id="IPR036890">
    <property type="entry name" value="HATPase_C_sf"/>
</dbReference>
<dbReference type="Proteomes" id="UP000051861">
    <property type="component" value="Unassembled WGS sequence"/>
</dbReference>
<keyword evidence="6" id="KW-0902">Two-component regulatory system</keyword>
<feature type="compositionally biased region" description="Basic and acidic residues" evidence="8">
    <location>
        <begin position="295"/>
        <end position="308"/>
    </location>
</feature>
<evidence type="ECO:0000256" key="7">
    <source>
        <dbReference type="SAM" id="Coils"/>
    </source>
</evidence>
<feature type="region of interest" description="Disordered" evidence="8">
    <location>
        <begin position="267"/>
        <end position="308"/>
    </location>
</feature>
<dbReference type="SUPFAM" id="SSF47384">
    <property type="entry name" value="Homodimeric domain of signal transducing histidine kinase"/>
    <property type="match status" value="1"/>
</dbReference>
<evidence type="ECO:0000313" key="10">
    <source>
        <dbReference type="EMBL" id="KPJ63413.1"/>
    </source>
</evidence>
<dbReference type="InterPro" id="IPR005467">
    <property type="entry name" value="His_kinase_dom"/>
</dbReference>
<dbReference type="SUPFAM" id="SSF55874">
    <property type="entry name" value="ATPase domain of HSP90 chaperone/DNA topoisomerase II/histidine kinase"/>
    <property type="match status" value="1"/>
</dbReference>
<keyword evidence="7" id="KW-0175">Coiled coil</keyword>
<feature type="domain" description="Histidine kinase" evidence="9">
    <location>
        <begin position="65"/>
        <end position="287"/>
    </location>
</feature>
<keyword evidence="3" id="KW-0597">Phosphoprotein</keyword>
<comment type="caution">
    <text evidence="10">The sequence shown here is derived from an EMBL/GenBank/DDBJ whole genome shotgun (WGS) entry which is preliminary data.</text>
</comment>
<dbReference type="Pfam" id="PF02518">
    <property type="entry name" value="HATPase_c"/>
    <property type="match status" value="1"/>
</dbReference>
<reference evidence="10 11" key="1">
    <citation type="journal article" date="2015" name="Microbiome">
        <title>Genomic resolution of linkages in carbon, nitrogen, and sulfur cycling among widespread estuary sediment bacteria.</title>
        <authorList>
            <person name="Baker B.J."/>
            <person name="Lazar C.S."/>
            <person name="Teske A.P."/>
            <person name="Dick G.J."/>
        </authorList>
    </citation>
    <scope>NUCLEOTIDE SEQUENCE [LARGE SCALE GENOMIC DNA]</scope>
    <source>
        <strain evidence="10">DG_54_3</strain>
    </source>
</reference>
<keyword evidence="4" id="KW-0808">Transferase</keyword>
<evidence type="ECO:0000259" key="9">
    <source>
        <dbReference type="PROSITE" id="PS50109"/>
    </source>
</evidence>
<evidence type="ECO:0000256" key="1">
    <source>
        <dbReference type="ARBA" id="ARBA00000085"/>
    </source>
</evidence>
<dbReference type="GO" id="GO:0000155">
    <property type="term" value="F:phosphorelay sensor kinase activity"/>
    <property type="evidence" value="ECO:0007669"/>
    <property type="project" value="InterPro"/>
</dbReference>
<proteinExistence type="predicted"/>
<accession>A0A0S7XLT1</accession>
<evidence type="ECO:0000256" key="6">
    <source>
        <dbReference type="ARBA" id="ARBA00023012"/>
    </source>
</evidence>
<evidence type="ECO:0000256" key="8">
    <source>
        <dbReference type="SAM" id="MobiDB-lite"/>
    </source>
</evidence>
<evidence type="ECO:0000256" key="5">
    <source>
        <dbReference type="ARBA" id="ARBA00022777"/>
    </source>
</evidence>
<dbReference type="InterPro" id="IPR003594">
    <property type="entry name" value="HATPase_dom"/>
</dbReference>
<keyword evidence="5" id="KW-0418">Kinase</keyword>
<comment type="catalytic activity">
    <reaction evidence="1">
        <text>ATP + protein L-histidine = ADP + protein N-phospho-L-histidine.</text>
        <dbReference type="EC" id="2.7.13.3"/>
    </reaction>
</comment>
<name>A0A0S7XLT1_UNCSA</name>
<organism evidence="10 11">
    <name type="scientific">candidate division WOR-1 bacterium DG_54_3</name>
    <dbReference type="NCBI Taxonomy" id="1703775"/>
    <lineage>
        <taxon>Bacteria</taxon>
        <taxon>Bacillati</taxon>
        <taxon>Saganbacteria</taxon>
    </lineage>
</organism>
<dbReference type="InterPro" id="IPR036097">
    <property type="entry name" value="HisK_dim/P_sf"/>
</dbReference>
<dbReference type="EMBL" id="LIZX01000236">
    <property type="protein sequence ID" value="KPJ63413.1"/>
    <property type="molecule type" value="Genomic_DNA"/>
</dbReference>
<dbReference type="GO" id="GO:0009927">
    <property type="term" value="F:histidine phosphotransfer kinase activity"/>
    <property type="evidence" value="ECO:0007669"/>
    <property type="project" value="TreeGrafter"/>
</dbReference>
<feature type="non-terminal residue" evidence="10">
    <location>
        <position position="1"/>
    </location>
</feature>
<evidence type="ECO:0000256" key="2">
    <source>
        <dbReference type="ARBA" id="ARBA00012438"/>
    </source>
</evidence>
<dbReference type="Gene3D" id="3.30.565.10">
    <property type="entry name" value="Histidine kinase-like ATPase, C-terminal domain"/>
    <property type="match status" value="1"/>
</dbReference>
<dbReference type="PANTHER" id="PTHR43047">
    <property type="entry name" value="TWO-COMPONENT HISTIDINE PROTEIN KINASE"/>
    <property type="match status" value="1"/>
</dbReference>
<dbReference type="GO" id="GO:0005886">
    <property type="term" value="C:plasma membrane"/>
    <property type="evidence" value="ECO:0007669"/>
    <property type="project" value="TreeGrafter"/>
</dbReference>
<evidence type="ECO:0000256" key="4">
    <source>
        <dbReference type="ARBA" id="ARBA00022679"/>
    </source>
</evidence>
<dbReference type="AlphaFoldDB" id="A0A0S7XLT1"/>
<dbReference type="Gene3D" id="1.10.287.130">
    <property type="match status" value="1"/>
</dbReference>
<dbReference type="EC" id="2.7.13.3" evidence="2"/>
<protein>
    <recommendedName>
        <fullName evidence="2">histidine kinase</fullName>
        <ecNumber evidence="2">2.7.13.3</ecNumber>
    </recommendedName>
</protein>
<dbReference type="SMART" id="SM00387">
    <property type="entry name" value="HATPase_c"/>
    <property type="match status" value="1"/>
</dbReference>
<dbReference type="PROSITE" id="PS50109">
    <property type="entry name" value="HIS_KIN"/>
    <property type="match status" value="1"/>
</dbReference>
<feature type="coiled-coil region" evidence="7">
    <location>
        <begin position="31"/>
        <end position="58"/>
    </location>
</feature>
<dbReference type="FunFam" id="3.30.565.10:FF:000006">
    <property type="entry name" value="Sensor histidine kinase WalK"/>
    <property type="match status" value="1"/>
</dbReference>
<sequence length="308" mass="34534">ELMRFGAADYLPKNRLSRNSLKRVISNVMAKHKLQEALEEHRQRLEEINHDLLRKNQEIRSFYHRLSSKLADPVTSVRGYLSMLLAGSAGPLTDTQRKYLKIAKEGCDQICLCINDLVEVTALFTGKLAIDPCPVSIDKLVHRVVASMSPAAQEKRIRLKYIIQPDLPEVGIDENRIAQVLSNMLSNALKFTPEGGEIIVRVGDNPISPEFVLVSVRDTGRGIEPDKLPYIFDRLYQVTSSDWMTHRGMGLGLYICRELIRLHGGDTSVQSAPGKGSTFSFTIPKHTPPEASDTAIERERALEKDSRS</sequence>
<dbReference type="PRINTS" id="PR00344">
    <property type="entry name" value="BCTRLSENSOR"/>
</dbReference>